<dbReference type="InterPro" id="IPR011050">
    <property type="entry name" value="Pectin_lyase_fold/virulence"/>
</dbReference>
<dbReference type="EC" id="3.1.1.1" evidence="4"/>
<gene>
    <name evidence="4" type="primary">estA_3</name>
    <name evidence="4" type="ORF">AMLFYP55_00881</name>
</gene>
<dbReference type="SMART" id="SM00869">
    <property type="entry name" value="Autotransporter"/>
    <property type="match status" value="1"/>
</dbReference>
<dbReference type="SUPFAM" id="SSF51126">
    <property type="entry name" value="Pectin lyase-like"/>
    <property type="match status" value="1"/>
</dbReference>
<dbReference type="EMBL" id="CACRSS010000016">
    <property type="protein sequence ID" value="VYT16130.1"/>
    <property type="molecule type" value="Genomic_DNA"/>
</dbReference>
<evidence type="ECO:0000259" key="3">
    <source>
        <dbReference type="PROSITE" id="PS51208"/>
    </source>
</evidence>
<dbReference type="RefSeq" id="WP_156340820.1">
    <property type="nucleotide sequence ID" value="NZ_CACRSS010000016.1"/>
</dbReference>
<sequence length="1968" mass="198948">MKLHLPLGLLSSLIACMAAVSSPHALAETYTWLGGTDGWIHTNANWNPAPTNYANVWAGTSANIMQFSGPYGDNVQKAVKAQFNSLSLGGINVAAGASGFSVSSSDGGSRVVNFRAPGEGQATVFNIGEDFSLGSTGTAWEGVSFYANTLFQIAAGKTMNVYGALAVGEGITDPPTITVGGVGYSGTLILNSAAQTTNVTDQSVNRNRQAMTANWMVTGGATLQLNNATALGSGMVNLNGGNLKAQHDATYNNTLTVSGSSGLTVNAATQFSNVTLAAAGSLNMNGGTLGIAAAGSLTLGASGTITGNLTLGNSSLLNFSALPASGASLLNVTGTLTVNSELLLGQGTIDGVAWTEGSYDLISAGTVTGVPASSFVLGDNLLGSWSTGNGKLTLVVAQVALLEWKGGDGIWSATAPAASPWKDDGVYNDNSGVVMGDIGGSAPQTVTIDGAVSPTIIMVQADTTDYVWDAAAGGGSLEGNGNLEKTGNAKLTINTANTNYTGKVILGGGTLEMGDDAALGAGSLSFDGGILQYGAGVTADISGQISSTSKNSIKVDTNGNAVTWASVDNYKAMAMEKSGDGTLNLGAAVYAGALTVDGGSVSIASGSVQTRFSAGVTVNAGGTLAISSAIDGMPSGNSANIVINGMSGAGRIELDNQAAKSRFYISGDNSSFTGELVASGLNNNPGSTNDARDLQFATAASMGRGTLTLNGRGFWMDAVNTADTAVMATINVLEKGTYLNGGSGKSYYFGGAFTGSGTVTTALGDAFAYLTGDMTGFHGAFTRTGNALFTWAFGNNTAATLNDGKLFGDGVVLKADGGTSLFKFSYTNDLVLMNATVGAEGALNARVEQAGTGTLVLTQDNTATGTLTITSGTVQLGNGEGTGSWVGQITGAGALIVNRAGGSPVLELNAANNYQGGTTLNGGTVKALGAGSLGTGNVSVNGGSVLDMNNQAIANNITITKGGLQHAGAYATAGGVTVNAEANSGDIDLGGLSGDKVGGINTATAGTAITGLTGNLTLTGNNSLHVGANNTTYAAAGDQKSLLQFNDTATGTVSFGGDASDLTLHMDIDTDILIAMRELESVGILLTDGTITGLPSSDLVAWLNQHLTFNATLESLGFGIKGVEGGSIIISGRTDQIYISSVDGSTVTEIPALNSYAQVIVDTNLTLNFDVPAANTDKTIIRHLSSGTGSTGNLVVNAAGDGSLDIELANDLDDSVFNGNLTVNGDGADLIKTGEKTLVLNGNVNTSNAVVAREGTLALNGSANNIGTLTLSSASADEPVRVVIGGTTTATLADDAEGGSLQISAGGTLKTAGDSTLDQATTISGAGRLNVQEGSSLTLAGEAGLFGTSVTLNGTLSLSGTGEKSILALSGAGTLALNGNALSVTSASAVNGSFSGTLDGEGSIDVSGKVTQVMQTGSSTYDLGVHGGGTLVLKGTSAAPALDYRNVTVGASGTLRIEAIGNGAGDPNTTLNVGSVDFQSGSMTEFVYNLSAADPFGSAMLTADSITIGNGAGFTLANMTGNTGLGTYDNLDGVVLMTADAIDGMAEGESMSVGTSGLFAVYYKDATMVREGNNIVLNATVQQDNIFKPAVNSHNSGAGSELLWGARNNLDATSRLGQVMNAISTMVTGSNPDLAGASRALAAVAGSTVNALGTAQKDALRDQMGWIRNRTTLMGVNPAYINEDLPYFHMWMEGTGSYSKLDTKGDESGYQLTTWGGTVGMDVDLSDHFTMGAAFTANYGDLTASAADSADGHLDSYYANLFGRYQSKRWAHTLILTGGWNDAKLNRTVNYGEGSYRTQGNTNGWGFGAMYELTYDVYLNEDKSSILQPLANASVVTTRMDGYTETGAGNAGLNVGKQEWTTGTVALGGRWMGLIGSNIFGREALAEFRVNAAQDMGDRRGETNVALLGNPGFMQSVRGTKVGTTALQIGAGLSVPVGTQGTVFINGNADFRDGANSVNGSVGYRYDF</sequence>
<dbReference type="Pfam" id="PF03797">
    <property type="entry name" value="Autotransporter"/>
    <property type="match status" value="1"/>
</dbReference>
<protein>
    <submittedName>
        <fullName evidence="4">Esterase EstA</fullName>
        <ecNumber evidence="4">3.1.1.1</ecNumber>
    </submittedName>
</protein>
<name>A0A6N2UEM8_9BACT</name>
<dbReference type="GO" id="GO:0106435">
    <property type="term" value="F:carboxylesterase activity"/>
    <property type="evidence" value="ECO:0007669"/>
    <property type="project" value="UniProtKB-EC"/>
</dbReference>
<organism evidence="4">
    <name type="scientific">Akkermansia muciniphila</name>
    <dbReference type="NCBI Taxonomy" id="239935"/>
    <lineage>
        <taxon>Bacteria</taxon>
        <taxon>Pseudomonadati</taxon>
        <taxon>Verrucomicrobiota</taxon>
        <taxon>Verrucomicrobiia</taxon>
        <taxon>Verrucomicrobiales</taxon>
        <taxon>Akkermansiaceae</taxon>
        <taxon>Akkermansia</taxon>
    </lineage>
</organism>
<dbReference type="InterPro" id="IPR036709">
    <property type="entry name" value="Autotransporte_beta_dom_sf"/>
</dbReference>
<evidence type="ECO:0000313" key="4">
    <source>
        <dbReference type="EMBL" id="VYT16130.1"/>
    </source>
</evidence>
<feature type="signal peptide" evidence="2">
    <location>
        <begin position="1"/>
        <end position="27"/>
    </location>
</feature>
<feature type="chain" id="PRO_5026948133" evidence="2">
    <location>
        <begin position="28"/>
        <end position="1968"/>
    </location>
</feature>
<dbReference type="InterPro" id="IPR013425">
    <property type="entry name" value="Autotrns_rpt"/>
</dbReference>
<dbReference type="Gene3D" id="2.40.128.130">
    <property type="entry name" value="Autotransporter beta-domain"/>
    <property type="match status" value="1"/>
</dbReference>
<dbReference type="PROSITE" id="PS51208">
    <property type="entry name" value="AUTOTRANSPORTER"/>
    <property type="match status" value="1"/>
</dbReference>
<dbReference type="NCBIfam" id="TIGR02601">
    <property type="entry name" value="autotrns_rpt"/>
    <property type="match status" value="1"/>
</dbReference>
<feature type="domain" description="Autotransporter" evidence="3">
    <location>
        <begin position="1683"/>
        <end position="1968"/>
    </location>
</feature>
<keyword evidence="4" id="KW-0378">Hydrolase</keyword>
<evidence type="ECO:0000256" key="1">
    <source>
        <dbReference type="ARBA" id="ARBA00022729"/>
    </source>
</evidence>
<dbReference type="PROSITE" id="PS51257">
    <property type="entry name" value="PROKAR_LIPOPROTEIN"/>
    <property type="match status" value="1"/>
</dbReference>
<proteinExistence type="predicted"/>
<dbReference type="InterPro" id="IPR005546">
    <property type="entry name" value="Autotransporte_beta"/>
</dbReference>
<keyword evidence="1 2" id="KW-0732">Signal</keyword>
<accession>A0A6N2UEM8</accession>
<dbReference type="Pfam" id="PF12951">
    <property type="entry name" value="PATR"/>
    <property type="match status" value="5"/>
</dbReference>
<reference evidence="4" key="1">
    <citation type="submission" date="2019-11" db="EMBL/GenBank/DDBJ databases">
        <authorList>
            <person name="Feng L."/>
        </authorList>
    </citation>
    <scope>NUCLEOTIDE SEQUENCE</scope>
    <source>
        <strain evidence="4">AMuciniphilaLFYP55</strain>
    </source>
</reference>
<dbReference type="SUPFAM" id="SSF103515">
    <property type="entry name" value="Autotransporter"/>
    <property type="match status" value="1"/>
</dbReference>
<evidence type="ECO:0000256" key="2">
    <source>
        <dbReference type="SAM" id="SignalP"/>
    </source>
</evidence>